<evidence type="ECO:0000256" key="1">
    <source>
        <dbReference type="SAM" id="Phobius"/>
    </source>
</evidence>
<sequence>MNIYRKFIIHIYYINFISICRFILTPARYTAFISYISKFMDYF</sequence>
<keyword evidence="1" id="KW-1133">Transmembrane helix</keyword>
<proteinExistence type="predicted"/>
<evidence type="ECO:0000313" key="2">
    <source>
        <dbReference type="EMBL" id="DAF44417.1"/>
    </source>
</evidence>
<organism evidence="2">
    <name type="scientific">Podoviridae sp. ct8Lf7</name>
    <dbReference type="NCBI Taxonomy" id="2827723"/>
    <lineage>
        <taxon>Viruses</taxon>
        <taxon>Duplodnaviria</taxon>
        <taxon>Heunggongvirae</taxon>
        <taxon>Uroviricota</taxon>
        <taxon>Caudoviricetes</taxon>
    </lineage>
</organism>
<accession>A0A8S5S0I3</accession>
<keyword evidence="1" id="KW-0812">Transmembrane</keyword>
<reference evidence="2" key="1">
    <citation type="journal article" date="2021" name="Proc. Natl. Acad. Sci. U.S.A.">
        <title>A Catalog of Tens of Thousands of Viruses from Human Metagenomes Reveals Hidden Associations with Chronic Diseases.</title>
        <authorList>
            <person name="Tisza M.J."/>
            <person name="Buck C.B."/>
        </authorList>
    </citation>
    <scope>NUCLEOTIDE SEQUENCE</scope>
    <source>
        <strain evidence="2">Ct8Lf7</strain>
    </source>
</reference>
<name>A0A8S5S0I3_9CAUD</name>
<feature type="transmembrane region" description="Helical" evidence="1">
    <location>
        <begin position="12"/>
        <end position="36"/>
    </location>
</feature>
<protein>
    <submittedName>
        <fullName evidence="2">Uncharacterized protein</fullName>
    </submittedName>
</protein>
<keyword evidence="1" id="KW-0472">Membrane</keyword>
<dbReference type="EMBL" id="BK032511">
    <property type="protein sequence ID" value="DAF44417.1"/>
    <property type="molecule type" value="Genomic_DNA"/>
</dbReference>